<name>E7GG82_9FIRM</name>
<dbReference type="NCBIfam" id="TIGR00410">
    <property type="entry name" value="lacE"/>
    <property type="match status" value="1"/>
</dbReference>
<dbReference type="InterPro" id="IPR051088">
    <property type="entry name" value="PTS_Sugar-EIIC/EIIB"/>
</dbReference>
<sequence>MQTNGFIGKFQEKLEKILLPISEKLGEQRHLAAVRDAMGILIPLTIIGGFAILLAQPPVDPTTMTGSNFFYQFLLTWYDWASANSNILFIPYNLTLGAISLYVVGAVAYRLAERYGIPKLESCFTALLTFLCIAAAPQTLETGSFMPTANIGAGGMFTAILVAIIVVEITNFCVKHNVTIKMPASVPPNVASPFKVLIPMAMNVIGFILLNVVCTQMTGGGLCDLLSHVLQPLLSASESLPSILLLLLLSQMFWFFGIHGDNMVGAVVTPIITMNIALNLEAYQAHQEMTHIFAGQFNGVWGGWCTYIALLIAMILVTKSKQMRALCKLAPLSTAFNINEPLVFGVPTVLNVFTLIPTLLCTILNICIAYACTYFDIIGKTYLVLPWTTPAPLAAFLSTMDWKAPVLWILLCALDVLIIMPFIKNYDKTLLAEEAKNEA</sequence>
<evidence type="ECO:0000313" key="12">
    <source>
        <dbReference type="EMBL" id="EFW02986.1"/>
    </source>
</evidence>
<feature type="transmembrane region" description="Helical" evidence="10">
    <location>
        <begin position="356"/>
        <end position="375"/>
    </location>
</feature>
<feature type="transmembrane region" description="Helical" evidence="10">
    <location>
        <begin position="37"/>
        <end position="55"/>
    </location>
</feature>
<evidence type="ECO:0000256" key="7">
    <source>
        <dbReference type="ARBA" id="ARBA00022989"/>
    </source>
</evidence>
<keyword evidence="6 10" id="KW-0812">Transmembrane</keyword>
<evidence type="ECO:0000256" key="4">
    <source>
        <dbReference type="ARBA" id="ARBA00022597"/>
    </source>
</evidence>
<dbReference type="InterPro" id="IPR004796">
    <property type="entry name" value="PTS_IIC_cello"/>
</dbReference>
<dbReference type="STRING" id="100884.GCA_000269565_01716"/>
<keyword evidence="2 9" id="KW-0813">Transport</keyword>
<dbReference type="GO" id="GO:0008982">
    <property type="term" value="F:protein-N(PI)-phosphohistidine-sugar phosphotransferase activity"/>
    <property type="evidence" value="ECO:0007669"/>
    <property type="project" value="UniProtKB-UniRule"/>
</dbReference>
<dbReference type="GO" id="GO:1901264">
    <property type="term" value="P:carbohydrate derivative transport"/>
    <property type="evidence" value="ECO:0007669"/>
    <property type="project" value="TreeGrafter"/>
</dbReference>
<protein>
    <recommendedName>
        <fullName evidence="9">Permease IIC component</fullName>
    </recommendedName>
</protein>
<proteinExistence type="predicted"/>
<feature type="transmembrane region" description="Helical" evidence="10">
    <location>
        <begin position="263"/>
        <end position="280"/>
    </location>
</feature>
<keyword evidence="7 10" id="KW-1133">Transmembrane helix</keyword>
<feature type="transmembrane region" description="Helical" evidence="10">
    <location>
        <begin position="300"/>
        <end position="317"/>
    </location>
</feature>
<evidence type="ECO:0000256" key="3">
    <source>
        <dbReference type="ARBA" id="ARBA00022475"/>
    </source>
</evidence>
<dbReference type="PANTHER" id="PTHR33989:SF8">
    <property type="entry name" value="PERMEASE IIC COMPONENT"/>
    <property type="match status" value="1"/>
</dbReference>
<dbReference type="Proteomes" id="UP000003157">
    <property type="component" value="Unassembled WGS sequence"/>
</dbReference>
<dbReference type="PIRSF" id="PIRSF006351">
    <property type="entry name" value="PTS_EIIC-Cellobiose"/>
    <property type="match status" value="1"/>
</dbReference>
<dbReference type="InterPro" id="IPR003352">
    <property type="entry name" value="PTS_EIIC"/>
</dbReference>
<evidence type="ECO:0000256" key="9">
    <source>
        <dbReference type="PIRNR" id="PIRNR006351"/>
    </source>
</evidence>
<feature type="transmembrane region" description="Helical" evidence="10">
    <location>
        <begin position="89"/>
        <end position="111"/>
    </location>
</feature>
<feature type="transmembrane region" description="Helical" evidence="10">
    <location>
        <begin position="194"/>
        <end position="219"/>
    </location>
</feature>
<dbReference type="OrthoDB" id="1641940at2"/>
<keyword evidence="8 9" id="KW-0472">Membrane</keyword>
<keyword evidence="13" id="KW-1185">Reference proteome</keyword>
<dbReference type="EMBL" id="ADKX01000053">
    <property type="protein sequence ID" value="EFW02986.1"/>
    <property type="molecule type" value="Genomic_DNA"/>
</dbReference>
<comment type="caution">
    <text evidence="12">The sequence shown here is derived from an EMBL/GenBank/DDBJ whole genome shotgun (WGS) entry which is preliminary data.</text>
</comment>
<evidence type="ECO:0000256" key="6">
    <source>
        <dbReference type="ARBA" id="ARBA00022692"/>
    </source>
</evidence>
<comment type="function">
    <text evidence="9">The phosphoenolpyruvate-dependent sugar phosphotransferase system (PTS), a major carbohydrate active -transport system, catalyzes the phosphorylation of incoming sugar substrates concomitant with their translocation across the cell membrane.</text>
</comment>
<dbReference type="GeneID" id="78229583"/>
<dbReference type="GO" id="GO:0005886">
    <property type="term" value="C:plasma membrane"/>
    <property type="evidence" value="ECO:0007669"/>
    <property type="project" value="UniProtKB-SubCell"/>
</dbReference>
<accession>E7GG82</accession>
<evidence type="ECO:0000256" key="2">
    <source>
        <dbReference type="ARBA" id="ARBA00022448"/>
    </source>
</evidence>
<reference evidence="12 13" key="1">
    <citation type="submission" date="2010-12" db="EMBL/GenBank/DDBJ databases">
        <title>The Genome Sequence of Coprobacillus sp. strain 29_1.</title>
        <authorList>
            <consortium name="The Broad Institute Genome Sequencing Platform"/>
            <person name="Earl A."/>
            <person name="Ward D."/>
            <person name="Feldgarden M."/>
            <person name="Gevers D."/>
            <person name="Daigneault M."/>
            <person name="Sibley C.D."/>
            <person name="White A."/>
            <person name="Strauss J."/>
            <person name="Allen-Vercoe E."/>
            <person name="Young S.K."/>
            <person name="Zeng Q."/>
            <person name="Gargeya S."/>
            <person name="Fitzgerald M."/>
            <person name="Haas B."/>
            <person name="Abouelleil A."/>
            <person name="Alvarado L."/>
            <person name="Arachchi H.M."/>
            <person name="Berlin A."/>
            <person name="Brown A."/>
            <person name="Chapman S.B."/>
            <person name="Chen Z."/>
            <person name="Dunbar C."/>
            <person name="Freedman E."/>
            <person name="Gearin G."/>
            <person name="Gellesch M."/>
            <person name="Goldberg J."/>
            <person name="Griggs A."/>
            <person name="Gujja S."/>
            <person name="Heilman E."/>
            <person name="Heiman D."/>
            <person name="Howarth C."/>
            <person name="Larson L."/>
            <person name="Lui A."/>
            <person name="MacDonald P.J.P."/>
            <person name="Mehta T."/>
            <person name="Montmayeur A."/>
            <person name="Murphy C."/>
            <person name="Neiman D."/>
            <person name="Pearson M."/>
            <person name="Priest M."/>
            <person name="Roberts A."/>
            <person name="Saif S."/>
            <person name="Shea T."/>
            <person name="Shenoy N."/>
            <person name="Sisk P."/>
            <person name="Stolte C."/>
            <person name="Sykes S."/>
            <person name="White J."/>
            <person name="Yandava C."/>
            <person name="Nusbaum C."/>
            <person name="Birren B."/>
        </authorList>
    </citation>
    <scope>NUCLEOTIDE SEQUENCE [LARGE SCALE GENOMIC DNA]</scope>
    <source>
        <strain evidence="12 13">29_1</strain>
    </source>
</reference>
<keyword evidence="3 9" id="KW-1003">Cell membrane</keyword>
<dbReference type="GO" id="GO:0009401">
    <property type="term" value="P:phosphoenolpyruvate-dependent sugar phosphotransferase system"/>
    <property type="evidence" value="ECO:0007669"/>
    <property type="project" value="UniProtKB-KW"/>
</dbReference>
<dbReference type="HOGENOM" id="CLU_029688_1_0_9"/>
<feature type="domain" description="PTS EIIC type-3" evidence="11">
    <location>
        <begin position="14"/>
        <end position="422"/>
    </location>
</feature>
<dbReference type="PANTHER" id="PTHR33989">
    <property type="match status" value="1"/>
</dbReference>
<evidence type="ECO:0000313" key="13">
    <source>
        <dbReference type="Proteomes" id="UP000003157"/>
    </source>
</evidence>
<keyword evidence="4 9" id="KW-0762">Sugar transport</keyword>
<dbReference type="AlphaFoldDB" id="E7GG82"/>
<feature type="transmembrane region" description="Helical" evidence="10">
    <location>
        <begin position="152"/>
        <end position="174"/>
    </location>
</feature>
<feature type="transmembrane region" description="Helical" evidence="10">
    <location>
        <begin position="123"/>
        <end position="140"/>
    </location>
</feature>
<organism evidence="12 13">
    <name type="scientific">Coprobacillus cateniformis</name>
    <dbReference type="NCBI Taxonomy" id="100884"/>
    <lineage>
        <taxon>Bacteria</taxon>
        <taxon>Bacillati</taxon>
        <taxon>Bacillota</taxon>
        <taxon>Erysipelotrichia</taxon>
        <taxon>Erysipelotrichales</taxon>
        <taxon>Coprobacillaceae</taxon>
        <taxon>Coprobacillus</taxon>
    </lineage>
</organism>
<comment type="subcellular location">
    <subcellularLocation>
        <location evidence="1">Cell membrane</location>
        <topology evidence="1">Multi-pass membrane protein</topology>
    </subcellularLocation>
</comment>
<evidence type="ECO:0000256" key="5">
    <source>
        <dbReference type="ARBA" id="ARBA00022683"/>
    </source>
</evidence>
<dbReference type="eggNOG" id="COG1455">
    <property type="taxonomic scope" value="Bacteria"/>
</dbReference>
<gene>
    <name evidence="12" type="ORF">HMPREF9488_03775</name>
</gene>
<evidence type="ECO:0000259" key="11">
    <source>
        <dbReference type="PROSITE" id="PS51105"/>
    </source>
</evidence>
<evidence type="ECO:0000256" key="1">
    <source>
        <dbReference type="ARBA" id="ARBA00004651"/>
    </source>
</evidence>
<dbReference type="PROSITE" id="PS51105">
    <property type="entry name" value="PTS_EIIC_TYPE_3"/>
    <property type="match status" value="1"/>
</dbReference>
<feature type="transmembrane region" description="Helical" evidence="10">
    <location>
        <begin position="239"/>
        <end position="256"/>
    </location>
</feature>
<evidence type="ECO:0000256" key="10">
    <source>
        <dbReference type="SAM" id="Phobius"/>
    </source>
</evidence>
<dbReference type="Pfam" id="PF02378">
    <property type="entry name" value="PTS_EIIC"/>
    <property type="match status" value="1"/>
</dbReference>
<keyword evidence="5" id="KW-0598">Phosphotransferase system</keyword>
<feature type="transmembrane region" description="Helical" evidence="10">
    <location>
        <begin position="406"/>
        <end position="423"/>
    </location>
</feature>
<evidence type="ECO:0000256" key="8">
    <source>
        <dbReference type="ARBA" id="ARBA00023136"/>
    </source>
</evidence>
<dbReference type="InterPro" id="IPR004501">
    <property type="entry name" value="PTS_EIIC_3"/>
</dbReference>
<dbReference type="RefSeq" id="WP_008790857.1">
    <property type="nucleotide sequence ID" value="NZ_AKCB01000001.1"/>
</dbReference>